<proteinExistence type="predicted"/>
<name>A0A0E9V0L4_ANGAN</name>
<reference evidence="1" key="2">
    <citation type="journal article" date="2015" name="Fish Shellfish Immunol.">
        <title>Early steps in the European eel (Anguilla anguilla)-Vibrio vulnificus interaction in the gills: Role of the RtxA13 toxin.</title>
        <authorList>
            <person name="Callol A."/>
            <person name="Pajuelo D."/>
            <person name="Ebbesson L."/>
            <person name="Teles M."/>
            <person name="MacKenzie S."/>
            <person name="Amaro C."/>
        </authorList>
    </citation>
    <scope>NUCLEOTIDE SEQUENCE</scope>
</reference>
<sequence length="78" mass="9253">MGLYEKIVCKHLCTSNFVTYREVSCGNIQIDKESWFCLFLNHQVNFHQENSLHEFKYLGLIIDSQLNSKKHTLIFQKT</sequence>
<organism evidence="1">
    <name type="scientific">Anguilla anguilla</name>
    <name type="common">European freshwater eel</name>
    <name type="synonym">Muraena anguilla</name>
    <dbReference type="NCBI Taxonomy" id="7936"/>
    <lineage>
        <taxon>Eukaryota</taxon>
        <taxon>Metazoa</taxon>
        <taxon>Chordata</taxon>
        <taxon>Craniata</taxon>
        <taxon>Vertebrata</taxon>
        <taxon>Euteleostomi</taxon>
        <taxon>Actinopterygii</taxon>
        <taxon>Neopterygii</taxon>
        <taxon>Teleostei</taxon>
        <taxon>Anguilliformes</taxon>
        <taxon>Anguillidae</taxon>
        <taxon>Anguilla</taxon>
    </lineage>
</organism>
<evidence type="ECO:0000313" key="1">
    <source>
        <dbReference type="EMBL" id="JAH70980.1"/>
    </source>
</evidence>
<accession>A0A0E9V0L4</accession>
<protein>
    <submittedName>
        <fullName evidence="1">Uncharacterized protein</fullName>
    </submittedName>
</protein>
<dbReference type="AlphaFoldDB" id="A0A0E9V0L4"/>
<reference evidence="1" key="1">
    <citation type="submission" date="2014-11" db="EMBL/GenBank/DDBJ databases">
        <authorList>
            <person name="Amaro Gonzalez C."/>
        </authorList>
    </citation>
    <scope>NUCLEOTIDE SEQUENCE</scope>
</reference>
<dbReference type="EMBL" id="GBXM01037597">
    <property type="protein sequence ID" value="JAH70980.1"/>
    <property type="molecule type" value="Transcribed_RNA"/>
</dbReference>